<feature type="region of interest" description="Disordered" evidence="1">
    <location>
        <begin position="96"/>
        <end position="136"/>
    </location>
</feature>
<name>A0AAD1UEJ4_EUPCR</name>
<protein>
    <submittedName>
        <fullName evidence="2">Uncharacterized protein</fullName>
    </submittedName>
</protein>
<keyword evidence="3" id="KW-1185">Reference proteome</keyword>
<comment type="caution">
    <text evidence="2">The sequence shown here is derived from an EMBL/GenBank/DDBJ whole genome shotgun (WGS) entry which is preliminary data.</text>
</comment>
<organism evidence="2 3">
    <name type="scientific">Euplotes crassus</name>
    <dbReference type="NCBI Taxonomy" id="5936"/>
    <lineage>
        <taxon>Eukaryota</taxon>
        <taxon>Sar</taxon>
        <taxon>Alveolata</taxon>
        <taxon>Ciliophora</taxon>
        <taxon>Intramacronucleata</taxon>
        <taxon>Spirotrichea</taxon>
        <taxon>Hypotrichia</taxon>
        <taxon>Euplotida</taxon>
        <taxon>Euplotidae</taxon>
        <taxon>Moneuplotes</taxon>
    </lineage>
</organism>
<dbReference type="AlphaFoldDB" id="A0AAD1UEJ4"/>
<dbReference type="Proteomes" id="UP001295684">
    <property type="component" value="Unassembled WGS sequence"/>
</dbReference>
<dbReference type="EMBL" id="CAMPGE010006911">
    <property type="protein sequence ID" value="CAI2365825.1"/>
    <property type="molecule type" value="Genomic_DNA"/>
</dbReference>
<reference evidence="2" key="1">
    <citation type="submission" date="2023-07" db="EMBL/GenBank/DDBJ databases">
        <authorList>
            <consortium name="AG Swart"/>
            <person name="Singh M."/>
            <person name="Singh A."/>
            <person name="Seah K."/>
            <person name="Emmerich C."/>
        </authorList>
    </citation>
    <scope>NUCLEOTIDE SEQUENCE</scope>
    <source>
        <strain evidence="2">DP1</strain>
    </source>
</reference>
<gene>
    <name evidence="2" type="ORF">ECRASSUSDP1_LOCUS7107</name>
</gene>
<evidence type="ECO:0000313" key="3">
    <source>
        <dbReference type="Proteomes" id="UP001295684"/>
    </source>
</evidence>
<accession>A0AAD1UEJ4</accession>
<sequence length="319" mass="36992">MNSSSQLQNELAEILFASSELVSKRAIILPLPDKLCCDLSVLDSLPDLHSLPVKFKEELKMMLLPPLNNICSKSEHTQLEKPELFLDQTKRELHKETEHSCEVNGESSIDKHQTSMIKPKSQTSDHSETPCSYQEEPESIGNLIKNEVIPQWNQYMSIKNLRKEADPYIKPRADTFKKKILRDLREFYRILFRKRFHLSEYKTIEGISKCVRTFFSELALTPSPEDLSDFHLFRFLHQTHKTTCSKITAHLVTSNTSPFLAVEKFNNSRYTSFLSHSLSSQMLTLLYRTYLKDYTPFIKSSIRKKVVSLLTKILDQKSV</sequence>
<evidence type="ECO:0000313" key="2">
    <source>
        <dbReference type="EMBL" id="CAI2365825.1"/>
    </source>
</evidence>
<evidence type="ECO:0000256" key="1">
    <source>
        <dbReference type="SAM" id="MobiDB-lite"/>
    </source>
</evidence>
<proteinExistence type="predicted"/>